<comment type="caution">
    <text evidence="1">The sequence shown here is derived from an EMBL/GenBank/DDBJ whole genome shotgun (WGS) entry which is preliminary data.</text>
</comment>
<sequence>MAIAQDFYASIYLSNMVALAKQDANRVIGENLKGTSFLLGTIENLKERRNF</sequence>
<evidence type="ECO:0000313" key="2">
    <source>
        <dbReference type="Proteomes" id="UP000004198"/>
    </source>
</evidence>
<dbReference type="RefSeq" id="WP_007059660.1">
    <property type="nucleotide sequence ID" value="NZ_ACVI01000008.1"/>
</dbReference>
<reference evidence="1 2" key="1">
    <citation type="submission" date="2009-06" db="EMBL/GenBank/DDBJ databases">
        <title>The draft genome of Clostridium carboxidivorans P7.</title>
        <authorList>
            <consortium name="US DOE Joint Genome Institute (JGI-PGF)"/>
            <person name="Lucas S."/>
            <person name="Copeland A."/>
            <person name="Lapidus A."/>
            <person name="Glavina del Rio T."/>
            <person name="Tice H."/>
            <person name="Bruce D."/>
            <person name="Goodwin L."/>
            <person name="Pitluck S."/>
            <person name="Larimer F."/>
            <person name="Land M.L."/>
            <person name="Hauser L."/>
            <person name="Hemme C.L."/>
        </authorList>
    </citation>
    <scope>NUCLEOTIDE SEQUENCE [LARGE SCALE GENOMIC DNA]</scope>
    <source>
        <strain evidence="1 2">P7</strain>
    </source>
</reference>
<accession>C6PPQ8</accession>
<dbReference type="OrthoDB" id="9794050at2"/>
<gene>
    <name evidence="1" type="ORF">CcarbDRAFT_0775</name>
</gene>
<organism evidence="1 2">
    <name type="scientific">Clostridium carboxidivorans P7</name>
    <dbReference type="NCBI Taxonomy" id="536227"/>
    <lineage>
        <taxon>Bacteria</taxon>
        <taxon>Bacillati</taxon>
        <taxon>Bacillota</taxon>
        <taxon>Clostridia</taxon>
        <taxon>Eubacteriales</taxon>
        <taxon>Clostridiaceae</taxon>
        <taxon>Clostridium</taxon>
    </lineage>
</organism>
<proteinExistence type="predicted"/>
<protein>
    <submittedName>
        <fullName evidence="1">Uncharacterized protein</fullName>
    </submittedName>
</protein>
<dbReference type="Proteomes" id="UP000004198">
    <property type="component" value="Unassembled WGS sequence"/>
</dbReference>
<name>C6PPQ8_9CLOT</name>
<dbReference type="AlphaFoldDB" id="C6PPQ8"/>
<keyword evidence="2" id="KW-1185">Reference proteome</keyword>
<evidence type="ECO:0000313" key="1">
    <source>
        <dbReference type="EMBL" id="EET88788.1"/>
    </source>
</evidence>
<dbReference type="EMBL" id="ACVI01000008">
    <property type="protein sequence ID" value="EET88788.1"/>
    <property type="molecule type" value="Genomic_DNA"/>
</dbReference>